<sequence>MKFAIIVILSVFATALAQRPWYVNPVRYPELSPRFQNNNEDTNPRVSDVDLSPKGFPIGQDNGVSIQSPKSDRPILYLTDEQVDAVCSARKCKCNI</sequence>
<accession>A0A8K0DIW8</accession>
<evidence type="ECO:0000313" key="2">
    <source>
        <dbReference type="EMBL" id="KAF2905021.1"/>
    </source>
</evidence>
<keyword evidence="1" id="KW-0732">Signal</keyword>
<comment type="caution">
    <text evidence="2">The sequence shown here is derived from an EMBL/GenBank/DDBJ whole genome shotgun (WGS) entry which is preliminary data.</text>
</comment>
<organism evidence="2 3">
    <name type="scientific">Ignelater luminosus</name>
    <name type="common">Cucubano</name>
    <name type="synonym">Pyrophorus luminosus</name>
    <dbReference type="NCBI Taxonomy" id="2038154"/>
    <lineage>
        <taxon>Eukaryota</taxon>
        <taxon>Metazoa</taxon>
        <taxon>Ecdysozoa</taxon>
        <taxon>Arthropoda</taxon>
        <taxon>Hexapoda</taxon>
        <taxon>Insecta</taxon>
        <taxon>Pterygota</taxon>
        <taxon>Neoptera</taxon>
        <taxon>Endopterygota</taxon>
        <taxon>Coleoptera</taxon>
        <taxon>Polyphaga</taxon>
        <taxon>Elateriformia</taxon>
        <taxon>Elateroidea</taxon>
        <taxon>Elateridae</taxon>
        <taxon>Agrypninae</taxon>
        <taxon>Pyrophorini</taxon>
        <taxon>Ignelater</taxon>
    </lineage>
</organism>
<reference evidence="2" key="1">
    <citation type="submission" date="2019-08" db="EMBL/GenBank/DDBJ databases">
        <title>The genome of the North American firefly Photinus pyralis.</title>
        <authorList>
            <consortium name="Photinus pyralis genome working group"/>
            <person name="Fallon T.R."/>
            <person name="Sander Lower S.E."/>
            <person name="Weng J.-K."/>
        </authorList>
    </citation>
    <scope>NUCLEOTIDE SEQUENCE</scope>
    <source>
        <strain evidence="2">TRF0915ILg1</strain>
        <tissue evidence="2">Whole body</tissue>
    </source>
</reference>
<feature type="chain" id="PRO_5035455145" evidence="1">
    <location>
        <begin position="18"/>
        <end position="96"/>
    </location>
</feature>
<gene>
    <name evidence="2" type="ORF">ILUMI_01149</name>
</gene>
<dbReference type="Proteomes" id="UP000801492">
    <property type="component" value="Unassembled WGS sequence"/>
</dbReference>
<evidence type="ECO:0000256" key="1">
    <source>
        <dbReference type="SAM" id="SignalP"/>
    </source>
</evidence>
<feature type="signal peptide" evidence="1">
    <location>
        <begin position="1"/>
        <end position="17"/>
    </location>
</feature>
<dbReference type="EMBL" id="VTPC01000617">
    <property type="protein sequence ID" value="KAF2905021.1"/>
    <property type="molecule type" value="Genomic_DNA"/>
</dbReference>
<dbReference type="AlphaFoldDB" id="A0A8K0DIW8"/>
<name>A0A8K0DIW8_IGNLU</name>
<protein>
    <submittedName>
        <fullName evidence="2">Uncharacterized protein</fullName>
    </submittedName>
</protein>
<proteinExistence type="predicted"/>
<keyword evidence="3" id="KW-1185">Reference proteome</keyword>
<evidence type="ECO:0000313" key="3">
    <source>
        <dbReference type="Proteomes" id="UP000801492"/>
    </source>
</evidence>
<dbReference type="OrthoDB" id="6612236at2759"/>